<gene>
    <name evidence="1" type="ORF">CAPTEDRAFT_200511</name>
</gene>
<dbReference type="EMBL" id="AMQN01009841">
    <property type="status" value="NOT_ANNOTATED_CDS"/>
    <property type="molecule type" value="Genomic_DNA"/>
</dbReference>
<keyword evidence="3" id="KW-1185">Reference proteome</keyword>
<name>R7U9Z2_CAPTE</name>
<reference evidence="3" key="1">
    <citation type="submission" date="2012-12" db="EMBL/GenBank/DDBJ databases">
        <authorList>
            <person name="Hellsten U."/>
            <person name="Grimwood J."/>
            <person name="Chapman J.A."/>
            <person name="Shapiro H."/>
            <person name="Aerts A."/>
            <person name="Otillar R.P."/>
            <person name="Terry A.Y."/>
            <person name="Boore J.L."/>
            <person name="Simakov O."/>
            <person name="Marletaz F."/>
            <person name="Cho S.-J."/>
            <person name="Edsinger-Gonzales E."/>
            <person name="Havlak P."/>
            <person name="Kuo D.-H."/>
            <person name="Larsson T."/>
            <person name="Lv J."/>
            <person name="Arendt D."/>
            <person name="Savage R."/>
            <person name="Osoegawa K."/>
            <person name="de Jong P."/>
            <person name="Lindberg D.R."/>
            <person name="Seaver E.C."/>
            <person name="Weisblat D.A."/>
            <person name="Putnam N.H."/>
            <person name="Grigoriev I.V."/>
            <person name="Rokhsar D.S."/>
        </authorList>
    </citation>
    <scope>NUCLEOTIDE SEQUENCE</scope>
    <source>
        <strain evidence="3">I ESC-2004</strain>
    </source>
</reference>
<dbReference type="EnsemblMetazoa" id="CapteT200511">
    <property type="protein sequence ID" value="CapteP200511"/>
    <property type="gene ID" value="CapteG200511"/>
</dbReference>
<evidence type="ECO:0000313" key="1">
    <source>
        <dbReference type="EMBL" id="ELT99945.1"/>
    </source>
</evidence>
<reference evidence="2" key="3">
    <citation type="submission" date="2015-06" db="UniProtKB">
        <authorList>
            <consortium name="EnsemblMetazoa"/>
        </authorList>
    </citation>
    <scope>IDENTIFICATION</scope>
</reference>
<evidence type="ECO:0000313" key="2">
    <source>
        <dbReference type="EnsemblMetazoa" id="CapteP200511"/>
    </source>
</evidence>
<reference evidence="1 3" key="2">
    <citation type="journal article" date="2013" name="Nature">
        <title>Insights into bilaterian evolution from three spiralian genomes.</title>
        <authorList>
            <person name="Simakov O."/>
            <person name="Marletaz F."/>
            <person name="Cho S.J."/>
            <person name="Edsinger-Gonzales E."/>
            <person name="Havlak P."/>
            <person name="Hellsten U."/>
            <person name="Kuo D.H."/>
            <person name="Larsson T."/>
            <person name="Lv J."/>
            <person name="Arendt D."/>
            <person name="Savage R."/>
            <person name="Osoegawa K."/>
            <person name="de Jong P."/>
            <person name="Grimwood J."/>
            <person name="Chapman J.A."/>
            <person name="Shapiro H."/>
            <person name="Aerts A."/>
            <person name="Otillar R.P."/>
            <person name="Terry A.Y."/>
            <person name="Boore J.L."/>
            <person name="Grigoriev I.V."/>
            <person name="Lindberg D.R."/>
            <person name="Seaver E.C."/>
            <person name="Weisblat D.A."/>
            <person name="Putnam N.H."/>
            <person name="Rokhsar D.S."/>
        </authorList>
    </citation>
    <scope>NUCLEOTIDE SEQUENCE</scope>
    <source>
        <strain evidence="1 3">I ESC-2004</strain>
    </source>
</reference>
<protein>
    <submittedName>
        <fullName evidence="1 2">Uncharacterized protein</fullName>
    </submittedName>
</protein>
<evidence type="ECO:0000313" key="3">
    <source>
        <dbReference type="Proteomes" id="UP000014760"/>
    </source>
</evidence>
<sequence length="214" mass="23980">MAQSQGFSTSASDASMLVKAIFKNALQAKQPTFQNRQFWMILNSALNNLDLTRIEAVGADRSCAEWLVKCGAKIRWSNQSSFQVDFNELPMDASSKGSYRLEEVNADNTVAMPHGFEHFKGCEYVKKVRIHNCNVLNHTAICTMTKYLKKSLEHLEITSCVQIGEPILPCLVQLQSLKHLVLGDLPDMKDAKKSLSQLKEALPDCKIVYPDAEQ</sequence>
<dbReference type="Gene3D" id="3.80.10.10">
    <property type="entry name" value="Ribonuclease Inhibitor"/>
    <property type="match status" value="1"/>
</dbReference>
<dbReference type="STRING" id="283909.R7U9Z2"/>
<accession>R7U9Z2</accession>
<dbReference type="InterPro" id="IPR032675">
    <property type="entry name" value="LRR_dom_sf"/>
</dbReference>
<organism evidence="1">
    <name type="scientific">Capitella teleta</name>
    <name type="common">Polychaete worm</name>
    <dbReference type="NCBI Taxonomy" id="283909"/>
    <lineage>
        <taxon>Eukaryota</taxon>
        <taxon>Metazoa</taxon>
        <taxon>Spiralia</taxon>
        <taxon>Lophotrochozoa</taxon>
        <taxon>Annelida</taxon>
        <taxon>Polychaeta</taxon>
        <taxon>Sedentaria</taxon>
        <taxon>Scolecida</taxon>
        <taxon>Capitellidae</taxon>
        <taxon>Capitella</taxon>
    </lineage>
</organism>
<dbReference type="EMBL" id="KB306344">
    <property type="protein sequence ID" value="ELT99945.1"/>
    <property type="molecule type" value="Genomic_DNA"/>
</dbReference>
<dbReference type="HOGENOM" id="CLU_100746_0_0_1"/>
<dbReference type="AlphaFoldDB" id="R7U9Z2"/>
<dbReference type="OrthoDB" id="5859291at2759"/>
<proteinExistence type="predicted"/>
<dbReference type="SUPFAM" id="SSF52047">
    <property type="entry name" value="RNI-like"/>
    <property type="match status" value="1"/>
</dbReference>
<dbReference type="OMA" id="IFDMLYV"/>
<dbReference type="FunCoup" id="R7U9Z2">
    <property type="interactions" value="615"/>
</dbReference>
<dbReference type="Proteomes" id="UP000014760">
    <property type="component" value="Unassembled WGS sequence"/>
</dbReference>